<proteinExistence type="predicted"/>
<dbReference type="EMBL" id="KI546101">
    <property type="protein sequence ID" value="EST45100.1"/>
    <property type="molecule type" value="Genomic_DNA"/>
</dbReference>
<dbReference type="Proteomes" id="UP000018208">
    <property type="component" value="Unassembled WGS sequence"/>
</dbReference>
<reference evidence="1 2" key="1">
    <citation type="journal article" date="2014" name="PLoS Genet.">
        <title>The Genome of Spironucleus salmonicida Highlights a Fish Pathogen Adapted to Fluctuating Environments.</title>
        <authorList>
            <person name="Xu F."/>
            <person name="Jerlstrom-Hultqvist J."/>
            <person name="Einarsson E."/>
            <person name="Astvaldsson A."/>
            <person name="Svard S.G."/>
            <person name="Andersson J.O."/>
        </authorList>
    </citation>
    <scope>NUCLEOTIDE SEQUENCE</scope>
    <source>
        <strain evidence="2">ATCC 50377</strain>
    </source>
</reference>
<organism evidence="1">
    <name type="scientific">Spironucleus salmonicida</name>
    <dbReference type="NCBI Taxonomy" id="348837"/>
    <lineage>
        <taxon>Eukaryota</taxon>
        <taxon>Metamonada</taxon>
        <taxon>Diplomonadida</taxon>
        <taxon>Hexamitidae</taxon>
        <taxon>Hexamitinae</taxon>
        <taxon>Spironucleus</taxon>
    </lineage>
</organism>
<dbReference type="EMBL" id="AUWU02000005">
    <property type="protein sequence ID" value="KAH0573431.1"/>
    <property type="molecule type" value="Genomic_DNA"/>
</dbReference>
<evidence type="ECO:0000313" key="2">
    <source>
        <dbReference type="EMBL" id="KAH0573431.1"/>
    </source>
</evidence>
<dbReference type="AlphaFoldDB" id="V6LKD2"/>
<gene>
    <name evidence="1" type="ORF">SS50377_15120</name>
    <name evidence="2" type="ORF">SS50377_25551</name>
</gene>
<dbReference type="VEuPathDB" id="GiardiaDB:SS50377_25551"/>
<evidence type="ECO:0000313" key="1">
    <source>
        <dbReference type="EMBL" id="EST45100.1"/>
    </source>
</evidence>
<keyword evidence="3" id="KW-1185">Reference proteome</keyword>
<sequence length="115" mass="13046">MQTHLQPQVSPDTLSQKLDQMEDNALLELEKVIQPCSIPESFIQFQLQKRGFNIDDQKLLQIVALGLQQQYCRIFERVALDNQESTTMTGKNLVRAIGLSGNKIMSKETINGLIE</sequence>
<protein>
    <submittedName>
        <fullName evidence="1">Uncharacterized protein</fullName>
    </submittedName>
</protein>
<reference evidence="2" key="2">
    <citation type="submission" date="2020-12" db="EMBL/GenBank/DDBJ databases">
        <title>New Spironucleus salmonicida genome in near-complete chromosomes.</title>
        <authorList>
            <person name="Xu F."/>
            <person name="Kurt Z."/>
            <person name="Jimenez-Gonzalez A."/>
            <person name="Astvaldsson A."/>
            <person name="Andersson J.O."/>
            <person name="Svard S.G."/>
        </authorList>
    </citation>
    <scope>NUCLEOTIDE SEQUENCE</scope>
    <source>
        <strain evidence="2">ATCC 50377</strain>
    </source>
</reference>
<name>V6LKD2_9EUKA</name>
<accession>V6LKD2</accession>
<evidence type="ECO:0000313" key="3">
    <source>
        <dbReference type="Proteomes" id="UP000018208"/>
    </source>
</evidence>